<feature type="non-terminal residue" evidence="2">
    <location>
        <position position="34"/>
    </location>
</feature>
<organism evidence="2">
    <name type="scientific">Tanacetum cinerariifolium</name>
    <name type="common">Dalmatian daisy</name>
    <name type="synonym">Chrysanthemum cinerariifolium</name>
    <dbReference type="NCBI Taxonomy" id="118510"/>
    <lineage>
        <taxon>Eukaryota</taxon>
        <taxon>Viridiplantae</taxon>
        <taxon>Streptophyta</taxon>
        <taxon>Embryophyta</taxon>
        <taxon>Tracheophyta</taxon>
        <taxon>Spermatophyta</taxon>
        <taxon>Magnoliopsida</taxon>
        <taxon>eudicotyledons</taxon>
        <taxon>Gunneridae</taxon>
        <taxon>Pentapetalae</taxon>
        <taxon>asterids</taxon>
        <taxon>campanulids</taxon>
        <taxon>Asterales</taxon>
        <taxon>Asteraceae</taxon>
        <taxon>Asteroideae</taxon>
        <taxon>Anthemideae</taxon>
        <taxon>Anthemidinae</taxon>
        <taxon>Tanacetum</taxon>
    </lineage>
</organism>
<proteinExistence type="predicted"/>
<evidence type="ECO:0000313" key="2">
    <source>
        <dbReference type="EMBL" id="GFC84245.1"/>
    </source>
</evidence>
<comment type="caution">
    <text evidence="2">The sequence shown here is derived from an EMBL/GenBank/DDBJ whole genome shotgun (WGS) entry which is preliminary data.</text>
</comment>
<feature type="compositionally biased region" description="Polar residues" evidence="1">
    <location>
        <begin position="9"/>
        <end position="24"/>
    </location>
</feature>
<accession>A0A699RE65</accession>
<name>A0A699RE65_TANCI</name>
<dbReference type="AlphaFoldDB" id="A0A699RE65"/>
<reference evidence="2" key="1">
    <citation type="journal article" date="2019" name="Sci. Rep.">
        <title>Draft genome of Tanacetum cinerariifolium, the natural source of mosquito coil.</title>
        <authorList>
            <person name="Yamashiro T."/>
            <person name="Shiraishi A."/>
            <person name="Satake H."/>
            <person name="Nakayama K."/>
        </authorList>
    </citation>
    <scope>NUCLEOTIDE SEQUENCE</scope>
</reference>
<feature type="region of interest" description="Disordered" evidence="1">
    <location>
        <begin position="1"/>
        <end position="34"/>
    </location>
</feature>
<dbReference type="EMBL" id="BKCJ011093636">
    <property type="protein sequence ID" value="GFC84245.1"/>
    <property type="molecule type" value="Genomic_DNA"/>
</dbReference>
<sequence>MDTSRGYKNDNQTGEFRNLRTMTTAEARETIGSQ</sequence>
<evidence type="ECO:0000256" key="1">
    <source>
        <dbReference type="SAM" id="MobiDB-lite"/>
    </source>
</evidence>
<gene>
    <name evidence="2" type="ORF">Tci_856215</name>
</gene>
<protein>
    <submittedName>
        <fullName evidence="2">Uncharacterized protein</fullName>
    </submittedName>
</protein>